<dbReference type="PhylomeDB" id="A0A0G4GIB8"/>
<protein>
    <submittedName>
        <fullName evidence="1">Uncharacterized protein</fullName>
    </submittedName>
</protein>
<dbReference type="VEuPathDB" id="CryptoDB:Cvel_22034"/>
<name>A0A0G4GIB8_9ALVE</name>
<proteinExistence type="predicted"/>
<sequence>MFRLLIEAGEEDEQFRIFDIANAETEKPGATHYSVFAALENFYGKGKITELVSALVSFLKYIGQEETELIERLTAVDEKLSKTSKNGYRVDGFIQLMVYAGELDTDD</sequence>
<dbReference type="AlphaFoldDB" id="A0A0G4GIB8"/>
<evidence type="ECO:0000313" key="1">
    <source>
        <dbReference type="EMBL" id="CEM29593.1"/>
    </source>
</evidence>
<accession>A0A0G4GIB8</accession>
<dbReference type="EMBL" id="CDMZ01001244">
    <property type="protein sequence ID" value="CEM29593.1"/>
    <property type="molecule type" value="Genomic_DNA"/>
</dbReference>
<organism evidence="1">
    <name type="scientific">Chromera velia CCMP2878</name>
    <dbReference type="NCBI Taxonomy" id="1169474"/>
    <lineage>
        <taxon>Eukaryota</taxon>
        <taxon>Sar</taxon>
        <taxon>Alveolata</taxon>
        <taxon>Colpodellida</taxon>
        <taxon>Chromeraceae</taxon>
        <taxon>Chromera</taxon>
    </lineage>
</organism>
<reference evidence="1" key="1">
    <citation type="submission" date="2014-11" db="EMBL/GenBank/DDBJ databases">
        <authorList>
            <person name="Otto D Thomas"/>
            <person name="Naeem Raeece"/>
        </authorList>
    </citation>
    <scope>NUCLEOTIDE SEQUENCE</scope>
</reference>
<gene>
    <name evidence="1" type="ORF">Cvel_22034</name>
</gene>